<dbReference type="RefSeq" id="WP_020448420.1">
    <property type="nucleotide sequence ID" value="NC_021353.1"/>
</dbReference>
<name>R9T576_METII</name>
<dbReference type="Proteomes" id="UP000014070">
    <property type="component" value="Chromosome"/>
</dbReference>
<dbReference type="SUPFAM" id="SSF54593">
    <property type="entry name" value="Glyoxalase/Bleomycin resistance protein/Dihydroxybiphenyl dioxygenase"/>
    <property type="match status" value="1"/>
</dbReference>
<dbReference type="Pfam" id="PF00903">
    <property type="entry name" value="Glyoxalase"/>
    <property type="match status" value="1"/>
</dbReference>
<proteinExistence type="predicted"/>
<dbReference type="InterPro" id="IPR004360">
    <property type="entry name" value="Glyas_Fos-R_dOase_dom"/>
</dbReference>
<dbReference type="InterPro" id="IPR029068">
    <property type="entry name" value="Glyas_Bleomycin-R_OHBP_Dase"/>
</dbReference>
<protein>
    <recommendedName>
        <fullName evidence="1">Glyoxalase/fosfomycin resistance/dioxygenase domain-containing protein</fullName>
    </recommendedName>
</protein>
<evidence type="ECO:0000313" key="2">
    <source>
        <dbReference type="EMBL" id="AGN25895.1"/>
    </source>
</evidence>
<dbReference type="HOGENOM" id="CLU_1954545_0_0_2"/>
<gene>
    <name evidence="2" type="ORF">MMINT_05150</name>
</gene>
<evidence type="ECO:0000259" key="1">
    <source>
        <dbReference type="Pfam" id="PF00903"/>
    </source>
</evidence>
<evidence type="ECO:0000313" key="3">
    <source>
        <dbReference type="Proteomes" id="UP000014070"/>
    </source>
</evidence>
<dbReference type="KEGG" id="mer:MMINT_05150"/>
<dbReference type="Gene3D" id="3.10.180.10">
    <property type="entry name" value="2,3-Dihydroxybiphenyl 1,2-Dioxygenase, domain 1"/>
    <property type="match status" value="1"/>
</dbReference>
<accession>R9T576</accession>
<dbReference type="STRING" id="1295009.MMINT_05150"/>
<feature type="domain" description="Glyoxalase/fosfomycin resistance/dioxygenase" evidence="1">
    <location>
        <begin position="24"/>
        <end position="119"/>
    </location>
</feature>
<dbReference type="InParanoid" id="R9T576"/>
<dbReference type="AlphaFoldDB" id="R9T576"/>
<organism evidence="2 3">
    <name type="scientific">Methanomassiliicoccus intestinalis (strain Issoire-Mx1)</name>
    <dbReference type="NCBI Taxonomy" id="1295009"/>
    <lineage>
        <taxon>Archaea</taxon>
        <taxon>Methanobacteriati</taxon>
        <taxon>Thermoplasmatota</taxon>
        <taxon>Thermoplasmata</taxon>
        <taxon>Methanomassiliicoccales</taxon>
        <taxon>Methanomassiliicoccaceae</taxon>
        <taxon>Methanomassiliicoccus</taxon>
    </lineage>
</organism>
<sequence>MPLGNPMDNSPYYIEGGDIQNVEISINVTNVEESREFYRDSIKLEEESPGIFRIPNTNCKIRLVESSNQDVMITLITDSVFTLHRKLMDENVEILKKPVRNKEGDVEAVFTDPDNNKFRILEITQRPD</sequence>
<dbReference type="GeneID" id="41322944"/>
<reference evidence="2 3" key="1">
    <citation type="journal article" date="2013" name="Genome Announc.">
        <title>Genome sequence of 'Candidatus Methanomassiliicoccus intestinalis' Issoire-Mx1, a third thermoplasmatales-related methanogenic archaeon from human feces.</title>
        <authorList>
            <person name="Borrel G."/>
            <person name="Harris H.M."/>
            <person name="Parisot N."/>
            <person name="Gaci N."/>
            <person name="Tottey W."/>
            <person name="Mihajlovski A."/>
            <person name="Deane J."/>
            <person name="Gribaldo S."/>
            <person name="Bardot O."/>
            <person name="Peyretaillade E."/>
            <person name="Peyret P."/>
            <person name="O'Toole P.W."/>
            <person name="Brugere J.F."/>
        </authorList>
    </citation>
    <scope>NUCLEOTIDE SEQUENCE [LARGE SCALE GENOMIC DNA]</scope>
    <source>
        <strain evidence="2 3">Issoire-Mx1</strain>
    </source>
</reference>
<keyword evidence="3" id="KW-1185">Reference proteome</keyword>
<dbReference type="EMBL" id="CP005934">
    <property type="protein sequence ID" value="AGN25895.1"/>
    <property type="molecule type" value="Genomic_DNA"/>
</dbReference>